<accession>A0A2P5AD08</accession>
<dbReference type="EMBL" id="JXTC01000937">
    <property type="protein sequence ID" value="PON34399.1"/>
    <property type="molecule type" value="Genomic_DNA"/>
</dbReference>
<name>A0A2P5AD08_TREOI</name>
<dbReference type="STRING" id="63057.A0A2P5AD08"/>
<organism evidence="1 2">
    <name type="scientific">Trema orientale</name>
    <name type="common">Charcoal tree</name>
    <name type="synonym">Celtis orientalis</name>
    <dbReference type="NCBI Taxonomy" id="63057"/>
    <lineage>
        <taxon>Eukaryota</taxon>
        <taxon>Viridiplantae</taxon>
        <taxon>Streptophyta</taxon>
        <taxon>Embryophyta</taxon>
        <taxon>Tracheophyta</taxon>
        <taxon>Spermatophyta</taxon>
        <taxon>Magnoliopsida</taxon>
        <taxon>eudicotyledons</taxon>
        <taxon>Gunneridae</taxon>
        <taxon>Pentapetalae</taxon>
        <taxon>rosids</taxon>
        <taxon>fabids</taxon>
        <taxon>Rosales</taxon>
        <taxon>Cannabaceae</taxon>
        <taxon>Trema</taxon>
    </lineage>
</organism>
<reference evidence="2" key="1">
    <citation type="submission" date="2016-06" db="EMBL/GenBank/DDBJ databases">
        <title>Parallel loss of symbiosis genes in relatives of nitrogen-fixing non-legume Parasponia.</title>
        <authorList>
            <person name="Van Velzen R."/>
            <person name="Holmer R."/>
            <person name="Bu F."/>
            <person name="Rutten L."/>
            <person name="Van Zeijl A."/>
            <person name="Liu W."/>
            <person name="Santuari L."/>
            <person name="Cao Q."/>
            <person name="Sharma T."/>
            <person name="Shen D."/>
            <person name="Roswanjaya Y."/>
            <person name="Wardhani T."/>
            <person name="Kalhor M.S."/>
            <person name="Jansen J."/>
            <person name="Van den Hoogen J."/>
            <person name="Gungor B."/>
            <person name="Hartog M."/>
            <person name="Hontelez J."/>
            <person name="Verver J."/>
            <person name="Yang W.-C."/>
            <person name="Schijlen E."/>
            <person name="Repin R."/>
            <person name="Schilthuizen M."/>
            <person name="Schranz E."/>
            <person name="Heidstra R."/>
            <person name="Miyata K."/>
            <person name="Fedorova E."/>
            <person name="Kohlen W."/>
            <person name="Bisseling T."/>
            <person name="Smit S."/>
            <person name="Geurts R."/>
        </authorList>
    </citation>
    <scope>NUCLEOTIDE SEQUENCE [LARGE SCALE GENOMIC DNA]</scope>
    <source>
        <strain evidence="2">cv. RG33-2</strain>
    </source>
</reference>
<dbReference type="AlphaFoldDB" id="A0A2P5AD08"/>
<sequence>DTSLSPDGKLLTVVQEDNQDDMLVDPQLERTVLFQIWDICNLSQSVAVLRGNTVAIRSICFTYDGCGGGSRDSTLCMSMM</sequence>
<keyword evidence="2" id="KW-1185">Reference proteome</keyword>
<proteinExistence type="predicted"/>
<protein>
    <submittedName>
        <fullName evidence="1">Uncharacterized protein</fullName>
    </submittedName>
</protein>
<dbReference type="Proteomes" id="UP000237000">
    <property type="component" value="Unassembled WGS sequence"/>
</dbReference>
<dbReference type="InParanoid" id="A0A2P5AD08"/>
<comment type="caution">
    <text evidence="1">The sequence shown here is derived from an EMBL/GenBank/DDBJ whole genome shotgun (WGS) entry which is preliminary data.</text>
</comment>
<dbReference type="OrthoDB" id="20669at2759"/>
<evidence type="ECO:0000313" key="1">
    <source>
        <dbReference type="EMBL" id="PON34399.1"/>
    </source>
</evidence>
<evidence type="ECO:0000313" key="2">
    <source>
        <dbReference type="Proteomes" id="UP000237000"/>
    </source>
</evidence>
<gene>
    <name evidence="1" type="ORF">TorRG33x02_353410</name>
</gene>
<feature type="non-terminal residue" evidence="1">
    <location>
        <position position="1"/>
    </location>
</feature>